<evidence type="ECO:0000313" key="5">
    <source>
        <dbReference type="Proteomes" id="UP000070456"/>
    </source>
</evidence>
<evidence type="ECO:0000256" key="3">
    <source>
        <dbReference type="PROSITE-ProRule" id="PRU00339"/>
    </source>
</evidence>
<gene>
    <name evidence="4" type="ORF">AN619_14050</name>
</gene>
<proteinExistence type="predicted"/>
<evidence type="ECO:0000313" key="4">
    <source>
        <dbReference type="EMBL" id="KXG75942.1"/>
    </source>
</evidence>
<organism evidence="4 5">
    <name type="scientific">Thermotalea metallivorans</name>
    <dbReference type="NCBI Taxonomy" id="520762"/>
    <lineage>
        <taxon>Bacteria</taxon>
        <taxon>Bacillati</taxon>
        <taxon>Bacillota</taxon>
        <taxon>Clostridia</taxon>
        <taxon>Peptostreptococcales</taxon>
        <taxon>Thermotaleaceae</taxon>
        <taxon>Thermotalea</taxon>
    </lineage>
</organism>
<dbReference type="PANTHER" id="PTHR45641">
    <property type="entry name" value="TETRATRICOPEPTIDE REPEAT PROTEIN (AFU_ORTHOLOGUE AFUA_6G03870)"/>
    <property type="match status" value="1"/>
</dbReference>
<dbReference type="RefSeq" id="WP_068556002.1">
    <property type="nucleotide sequence ID" value="NZ_LOEE01000030.1"/>
</dbReference>
<dbReference type="Pfam" id="PF13424">
    <property type="entry name" value="TPR_12"/>
    <property type="match status" value="2"/>
</dbReference>
<dbReference type="AlphaFoldDB" id="A0A140L5W7"/>
<dbReference type="SMART" id="SM00028">
    <property type="entry name" value="TPR"/>
    <property type="match status" value="6"/>
</dbReference>
<dbReference type="Proteomes" id="UP000070456">
    <property type="component" value="Unassembled WGS sequence"/>
</dbReference>
<keyword evidence="1" id="KW-0677">Repeat</keyword>
<feature type="repeat" description="TPR" evidence="3">
    <location>
        <begin position="291"/>
        <end position="324"/>
    </location>
</feature>
<dbReference type="STRING" id="520762.AN619_14050"/>
<dbReference type="PROSITE" id="PS50005">
    <property type="entry name" value="TPR"/>
    <property type="match status" value="1"/>
</dbReference>
<comment type="caution">
    <text evidence="4">The sequence shown here is derived from an EMBL/GenBank/DDBJ whole genome shotgun (WGS) entry which is preliminary data.</text>
</comment>
<keyword evidence="2 3" id="KW-0802">TPR repeat</keyword>
<evidence type="ECO:0000256" key="2">
    <source>
        <dbReference type="ARBA" id="ARBA00022803"/>
    </source>
</evidence>
<dbReference type="OrthoDB" id="1706248at2"/>
<keyword evidence="5" id="KW-1185">Reference proteome</keyword>
<reference evidence="4 5" key="1">
    <citation type="submission" date="2015-12" db="EMBL/GenBank/DDBJ databases">
        <title>Draft genome sequence of the thermoanaerobe Thermotalea metallivorans, an isolate from the runoff channel of the Great Artesian Basin, Australia.</title>
        <authorList>
            <person name="Patel B.K."/>
        </authorList>
    </citation>
    <scope>NUCLEOTIDE SEQUENCE [LARGE SCALE GENOMIC DNA]</scope>
    <source>
        <strain evidence="4 5">B2-1</strain>
    </source>
</reference>
<dbReference type="Gene3D" id="1.25.40.10">
    <property type="entry name" value="Tetratricopeptide repeat domain"/>
    <property type="match status" value="3"/>
</dbReference>
<evidence type="ECO:0000256" key="1">
    <source>
        <dbReference type="ARBA" id="ARBA00022737"/>
    </source>
</evidence>
<sequence length="434" mass="51360">MYFMEDTILPPGEKIRRIRAFLGAKQGYITGNKFTRNLISYIENGKTRLVRDTAEIIAENLMRIAEEQKNPIYITADYLMENELQQANRILEKLFQRMKEYLQSNERLFMENFRRAEEILADWDIPDKKAVIYELMGDFYYDKEDFHDSYIYHIKSLENYIRINHHVKMASTYSKLGRACIEMKNYQDTINLNNHGMLVLESHHIEEPFIMKKLLFNNAAAYIESGLYDEAIAVLDKLTAKYSDFTDEQRMDILISKGNCCLGKEELRDARKLLEQVVEMAPKSKNLERKAMAYKNLSDVYEKKGDLEKAVEYNRKSLDIREVHGSRFLKTTLLDLGKRYYRTGNYEEAEKILLKTLEEVKGKNDRPLRAEAYRYLAKVYREAGKDKELDALVEEVIENKREFKEVFFEAVYYYVDRDMDRSKELLRLGLEDSQ</sequence>
<dbReference type="InterPro" id="IPR011990">
    <property type="entry name" value="TPR-like_helical_dom_sf"/>
</dbReference>
<dbReference type="SUPFAM" id="SSF48452">
    <property type="entry name" value="TPR-like"/>
    <property type="match status" value="2"/>
</dbReference>
<dbReference type="PANTHER" id="PTHR45641:SF19">
    <property type="entry name" value="NEPHROCYSTIN-3"/>
    <property type="match status" value="1"/>
</dbReference>
<dbReference type="EMBL" id="LOEE01000030">
    <property type="protein sequence ID" value="KXG75942.1"/>
    <property type="molecule type" value="Genomic_DNA"/>
</dbReference>
<protein>
    <submittedName>
        <fullName evidence="4">Uncharacterized protein</fullName>
    </submittedName>
</protein>
<name>A0A140L5W7_9FIRM</name>
<accession>A0A140L5W7</accession>
<dbReference type="InterPro" id="IPR019734">
    <property type="entry name" value="TPR_rpt"/>
</dbReference>